<accession>A0A1I2NCC5</accession>
<dbReference type="EMBL" id="FOOG01000017">
    <property type="protein sequence ID" value="SFF99011.1"/>
    <property type="molecule type" value="Genomic_DNA"/>
</dbReference>
<dbReference type="AlphaFoldDB" id="A0A1I2NCC5"/>
<gene>
    <name evidence="1" type="ORF">SAMN05216353_11758</name>
</gene>
<protein>
    <submittedName>
        <fullName evidence="1">Uncharacterized protein</fullName>
    </submittedName>
</protein>
<dbReference type="Proteomes" id="UP000198897">
    <property type="component" value="Unassembled WGS sequence"/>
</dbReference>
<keyword evidence="2" id="KW-1185">Reference proteome</keyword>
<dbReference type="RefSeq" id="WP_089752065.1">
    <property type="nucleotide sequence ID" value="NZ_FOOG01000017.1"/>
</dbReference>
<evidence type="ECO:0000313" key="1">
    <source>
        <dbReference type="EMBL" id="SFF99011.1"/>
    </source>
</evidence>
<reference evidence="2" key="1">
    <citation type="submission" date="2016-10" db="EMBL/GenBank/DDBJ databases">
        <authorList>
            <person name="Varghese N."/>
            <person name="Submissions S."/>
        </authorList>
    </citation>
    <scope>NUCLEOTIDE SEQUENCE [LARGE SCALE GENOMIC DNA]</scope>
    <source>
        <strain evidence="2">FP5</strain>
    </source>
</reference>
<name>A0A1I2NCC5_9BACI</name>
<organism evidence="1 2">
    <name type="scientific">Halobacillus alkaliphilus</name>
    <dbReference type="NCBI Taxonomy" id="396056"/>
    <lineage>
        <taxon>Bacteria</taxon>
        <taxon>Bacillati</taxon>
        <taxon>Bacillota</taxon>
        <taxon>Bacilli</taxon>
        <taxon>Bacillales</taxon>
        <taxon>Bacillaceae</taxon>
        <taxon>Halobacillus</taxon>
    </lineage>
</organism>
<evidence type="ECO:0000313" key="2">
    <source>
        <dbReference type="Proteomes" id="UP000198897"/>
    </source>
</evidence>
<proteinExistence type="predicted"/>
<sequence length="66" mass="7642">MTRKQANSINLLKQGYEQLRDKEKEQAEAKIAEESIQLQEGNQERNSPQMLLHLGFEQLESNQEGN</sequence>